<dbReference type="PANTHER" id="PTHR12000">
    <property type="entry name" value="HEMOGLOBINASE FAMILY MEMBER"/>
    <property type="match status" value="1"/>
</dbReference>
<gene>
    <name evidence="2" type="ORF">LTRI10_LOCUS46350</name>
</gene>
<dbReference type="EMBL" id="OZ034821">
    <property type="protein sequence ID" value="CAL1406637.1"/>
    <property type="molecule type" value="Genomic_DNA"/>
</dbReference>
<proteinExistence type="inferred from homology"/>
<dbReference type="Pfam" id="PF01650">
    <property type="entry name" value="Peptidase_C13"/>
    <property type="match status" value="1"/>
</dbReference>
<protein>
    <submittedName>
        <fullName evidence="2">Uncharacterized protein</fullName>
    </submittedName>
</protein>
<dbReference type="Gene3D" id="3.40.50.1460">
    <property type="match status" value="1"/>
</dbReference>
<evidence type="ECO:0000313" key="2">
    <source>
        <dbReference type="EMBL" id="CAL1406637.1"/>
    </source>
</evidence>
<keyword evidence="3" id="KW-1185">Reference proteome</keyword>
<reference evidence="2 3" key="1">
    <citation type="submission" date="2024-04" db="EMBL/GenBank/DDBJ databases">
        <authorList>
            <person name="Fracassetti M."/>
        </authorList>
    </citation>
    <scope>NUCLEOTIDE SEQUENCE [LARGE SCALE GENOMIC DNA]</scope>
</reference>
<organism evidence="2 3">
    <name type="scientific">Linum trigynum</name>
    <dbReference type="NCBI Taxonomy" id="586398"/>
    <lineage>
        <taxon>Eukaryota</taxon>
        <taxon>Viridiplantae</taxon>
        <taxon>Streptophyta</taxon>
        <taxon>Embryophyta</taxon>
        <taxon>Tracheophyta</taxon>
        <taxon>Spermatophyta</taxon>
        <taxon>Magnoliopsida</taxon>
        <taxon>eudicotyledons</taxon>
        <taxon>Gunneridae</taxon>
        <taxon>Pentapetalae</taxon>
        <taxon>rosids</taxon>
        <taxon>fabids</taxon>
        <taxon>Malpighiales</taxon>
        <taxon>Linaceae</taxon>
        <taxon>Linum</taxon>
    </lineage>
</organism>
<dbReference type="GO" id="GO:0051603">
    <property type="term" value="P:proteolysis involved in protein catabolic process"/>
    <property type="evidence" value="ECO:0007669"/>
    <property type="project" value="TreeGrafter"/>
</dbReference>
<dbReference type="AlphaFoldDB" id="A0AAV2G8K8"/>
<dbReference type="GO" id="GO:0004197">
    <property type="term" value="F:cysteine-type endopeptidase activity"/>
    <property type="evidence" value="ECO:0007669"/>
    <property type="project" value="TreeGrafter"/>
</dbReference>
<dbReference type="InterPro" id="IPR001096">
    <property type="entry name" value="Peptidase_C13"/>
</dbReference>
<comment type="similarity">
    <text evidence="1">Belongs to the peptidase C13 family.</text>
</comment>
<evidence type="ECO:0000256" key="1">
    <source>
        <dbReference type="ARBA" id="ARBA00009941"/>
    </source>
</evidence>
<dbReference type="GO" id="GO:0005773">
    <property type="term" value="C:vacuole"/>
    <property type="evidence" value="ECO:0007669"/>
    <property type="project" value="GOC"/>
</dbReference>
<evidence type="ECO:0000313" key="3">
    <source>
        <dbReference type="Proteomes" id="UP001497516"/>
    </source>
</evidence>
<dbReference type="GO" id="GO:0006624">
    <property type="term" value="P:vacuolar protein processing"/>
    <property type="evidence" value="ECO:0007669"/>
    <property type="project" value="TreeGrafter"/>
</dbReference>
<dbReference type="PANTHER" id="PTHR12000:SF42">
    <property type="entry name" value="LEGUMAIN"/>
    <property type="match status" value="1"/>
</dbReference>
<name>A0AAV2G8K8_9ROSI</name>
<dbReference type="Proteomes" id="UP001497516">
    <property type="component" value="Chromosome 8"/>
</dbReference>
<accession>A0AAV2G8K8</accession>
<sequence>MQQWRVPTAPFPPRTSNTRIPFMSFEIGSAPTASYGSGAIGGGPVPSAANFDEEPPLLDEPGRGYQVRHIWSFRDLGPHGLHQSHGGSGQRRRITSLVDCGLKEENIVVFMFDDITNSELNPRPGTIINHPQGDDLYAGVPKFASDDANPDGRQLHFRRLQFWVRRLQFQSIGYKSRGDSNCDPFQICLFFLFPP</sequence>